<dbReference type="GO" id="GO:0017038">
    <property type="term" value="P:protein import"/>
    <property type="evidence" value="ECO:0007669"/>
    <property type="project" value="InterPro"/>
</dbReference>
<dbReference type="PRINTS" id="PR00906">
    <property type="entry name" value="SECA"/>
</dbReference>
<dbReference type="SUPFAM" id="SSF81886">
    <property type="entry name" value="Helical scaffold and wing domains of SecA"/>
    <property type="match status" value="2"/>
</dbReference>
<evidence type="ECO:0000259" key="14">
    <source>
        <dbReference type="PROSITE" id="PS51196"/>
    </source>
</evidence>
<evidence type="ECO:0000256" key="10">
    <source>
        <dbReference type="ARBA" id="ARBA00034043"/>
    </source>
</evidence>
<dbReference type="InterPro" id="IPR036670">
    <property type="entry name" value="SecA_X-link_sf"/>
</dbReference>
<dbReference type="AlphaFoldDB" id="A0A6U9RE78"/>
<dbReference type="GO" id="GO:0016464">
    <property type="term" value="F:chloroplast protein-transporting ATPase activity"/>
    <property type="evidence" value="ECO:0007669"/>
    <property type="project" value="UniProtKB-EC"/>
</dbReference>
<evidence type="ECO:0000313" key="15">
    <source>
        <dbReference type="EMBL" id="CAE0611881.1"/>
    </source>
</evidence>
<feature type="compositionally biased region" description="Polar residues" evidence="12">
    <location>
        <begin position="968"/>
        <end position="978"/>
    </location>
</feature>
<reference evidence="16" key="1">
    <citation type="submission" date="2021-01" db="EMBL/GenBank/DDBJ databases">
        <authorList>
            <person name="Corre E."/>
            <person name="Pelletier E."/>
            <person name="Niang G."/>
            <person name="Scheremetjew M."/>
            <person name="Finn R."/>
            <person name="Kale V."/>
            <person name="Holt S."/>
            <person name="Cochrane G."/>
            <person name="Meng A."/>
            <person name="Brown T."/>
            <person name="Cohen L."/>
        </authorList>
    </citation>
    <scope>NUCLEOTIDE SEQUENCE</scope>
    <source>
        <strain evidence="16">CCMP1897</strain>
    </source>
</reference>
<dbReference type="GO" id="GO:0005524">
    <property type="term" value="F:ATP binding"/>
    <property type="evidence" value="ECO:0007669"/>
    <property type="project" value="UniProtKB-KW"/>
</dbReference>
<feature type="domain" description="SecA family profile" evidence="14">
    <location>
        <begin position="1"/>
        <end position="666"/>
    </location>
</feature>
<evidence type="ECO:0000256" key="9">
    <source>
        <dbReference type="ARBA" id="ARBA00023136"/>
    </source>
</evidence>
<dbReference type="InterPro" id="IPR000185">
    <property type="entry name" value="SecA"/>
</dbReference>
<dbReference type="PROSITE" id="PS51196">
    <property type="entry name" value="SECA_MOTOR_DEAD"/>
    <property type="match status" value="1"/>
</dbReference>
<dbReference type="SMART" id="SM00957">
    <property type="entry name" value="SecA_DEAD"/>
    <property type="match status" value="1"/>
</dbReference>
<dbReference type="InterPro" id="IPR036266">
    <property type="entry name" value="SecA_Wing/Scaffold_sf"/>
</dbReference>
<protein>
    <recommendedName>
        <fullName evidence="11">Protein translocase subunit SecA</fullName>
    </recommendedName>
</protein>
<comment type="similarity">
    <text evidence="2 11">Belongs to the SecA family.</text>
</comment>
<dbReference type="Gene3D" id="3.90.1440.10">
    <property type="entry name" value="SecA, preprotein cross-linking domain"/>
    <property type="match status" value="1"/>
</dbReference>
<keyword evidence="7" id="KW-1278">Translocase</keyword>
<dbReference type="Pfam" id="PF21090">
    <property type="entry name" value="P-loop_SecA"/>
    <property type="match status" value="1"/>
</dbReference>
<dbReference type="EMBL" id="HBIS01006321">
    <property type="protein sequence ID" value="CAE0611882.1"/>
    <property type="molecule type" value="Transcribed_RNA"/>
</dbReference>
<dbReference type="Pfam" id="PF07517">
    <property type="entry name" value="SecA_DEAD"/>
    <property type="match status" value="1"/>
</dbReference>
<keyword evidence="8 11" id="KW-0811">Translocation</keyword>
<dbReference type="InterPro" id="IPR020937">
    <property type="entry name" value="SecA_CS"/>
</dbReference>
<sequence length="988" mass="110443">MEKMEDEELRGKTEEFRERWRRGETLEELMPEAFAVVREASKRALGLRHYDVQILGGMVLHDGCVAEMKTGEGKTLVATLPAYLNALSGQGVHVVTVNDYLAKRDAKWVGRVHNFLGMQVGIVQSTSSIEERKQAYAADVTYVTNQELGFDYLRENMAESPEELVFNRQFAYAIVDEVDSVLIDEGRNPLLISIGSEEDVSRYPAAHRVATLLEEGRHYTLDRKARTADLTDLGMMAAEQILEVADLWDEEDPWAKYVLNAIKAKELYLRDVHYIVRDGEVQIVDESTGRVMPKRRWTDNIHQAVEAKESVDVQAQQETAASITYQMFFRMYPKLAGMTGTAVTEEKEFQKNYKVKVIEVPTNKPSIRVDHPLVLFRTDQAKWRAVLIEVVEKHRQGRPVLVGTTSVEHSEIISGLLQRYGVPHSLLNARPQYAAQEASIIAQAGRIGAVTISTNMAGRGTDIILGGNAGFLVRDILRKVLLPSLCGAAAAEEACSFSQGIKLPDLTPVTQGKLARAAAAANVELQGQVTLDIAELLIENSASLAEEACLRNVSVEDALKRNGRNTSLFETSAGAAAQEVFRLCQLECSQEAEQIVRLGGLHVIGTNLHESRRIDNQLRGRAGRQGDPGSTVFVLSLQDELLRVHGGEMIATVLDRMGIPDDQPIEARMVDRQLLQLQRRVEEYYAGIRKQVVQFDEILEVHRNHIYSLRKHILDALPWKRRLLLHQFMQAVADTIVLKHATSLKSPESWNFEGMLDEFQGLCEPMAFYPWLTPSMLLKTLKEGCEFPPPPEHLQGLHHYIAACNRAQKRSDFSAMSSSAVDFGGDGMLNGPRFKPSDPWYREVMSLATFFGEYLIAAYEKKVSTMQLQGMGGEGVAQVETLLAIRSIDLHWRGHLAEMSILRNSANIRAYGQMQPLEEYKIDGSRAFIGMLASIRRLTVRWLFQWQESSVHDRPPPMEDADVPQDLPDSTSSSSNGAVSLPAGDSDP</sequence>
<dbReference type="CDD" id="cd18803">
    <property type="entry name" value="SF2_C_secA"/>
    <property type="match status" value="1"/>
</dbReference>
<evidence type="ECO:0000313" key="16">
    <source>
        <dbReference type="EMBL" id="CAE0611882.1"/>
    </source>
</evidence>
<keyword evidence="6 11" id="KW-0653">Protein transport</keyword>
<dbReference type="InterPro" id="IPR014018">
    <property type="entry name" value="SecA_motor_DEAD"/>
</dbReference>
<dbReference type="SMART" id="SM00958">
    <property type="entry name" value="SecA_PP_bind"/>
    <property type="match status" value="1"/>
</dbReference>
<dbReference type="Pfam" id="PF01043">
    <property type="entry name" value="SecA_PP_bind"/>
    <property type="match status" value="1"/>
</dbReference>
<proteinExistence type="inferred from homology"/>
<feature type="region of interest" description="Disordered" evidence="12">
    <location>
        <begin position="951"/>
        <end position="988"/>
    </location>
</feature>
<dbReference type="Pfam" id="PF07516">
    <property type="entry name" value="SecA_SW"/>
    <property type="match status" value="1"/>
</dbReference>
<keyword evidence="3 11" id="KW-0813">Transport</keyword>
<dbReference type="FunFam" id="3.90.1440.10:FF:000003">
    <property type="entry name" value="Preprotein translocase SecA subunit"/>
    <property type="match status" value="1"/>
</dbReference>
<dbReference type="PANTHER" id="PTHR30612:SF11">
    <property type="entry name" value="PROTEIN TRANSLOCASE SUBUNIT SECA2, CHLOROPLASTIC"/>
    <property type="match status" value="1"/>
</dbReference>
<dbReference type="InterPro" id="IPR011116">
    <property type="entry name" value="SecA_Wing/Scaffold"/>
</dbReference>
<dbReference type="GO" id="GO:0006886">
    <property type="term" value="P:intracellular protein transport"/>
    <property type="evidence" value="ECO:0007669"/>
    <property type="project" value="InterPro"/>
</dbReference>
<comment type="catalytic activity">
    <reaction evidence="10">
        <text>ATP + H2O + chloroplast-proteinSide 1 = ADP + phosphate + chloroplast-proteinSide 2.</text>
        <dbReference type="EC" id="7.4.2.4"/>
    </reaction>
</comment>
<comment type="subcellular location">
    <subcellularLocation>
        <location evidence="1">Membrane</location>
        <topology evidence="1">Peripheral membrane protein</topology>
    </subcellularLocation>
</comment>
<evidence type="ECO:0000256" key="3">
    <source>
        <dbReference type="ARBA" id="ARBA00022448"/>
    </source>
</evidence>
<dbReference type="PROSITE" id="PS01312">
    <property type="entry name" value="SECA"/>
    <property type="match status" value="1"/>
</dbReference>
<evidence type="ECO:0000256" key="8">
    <source>
        <dbReference type="ARBA" id="ARBA00023010"/>
    </source>
</evidence>
<evidence type="ECO:0000256" key="4">
    <source>
        <dbReference type="ARBA" id="ARBA00022741"/>
    </source>
</evidence>
<dbReference type="GO" id="GO:0009941">
    <property type="term" value="C:chloroplast envelope"/>
    <property type="evidence" value="ECO:0007669"/>
    <property type="project" value="TreeGrafter"/>
</dbReference>
<evidence type="ECO:0000259" key="13">
    <source>
        <dbReference type="PROSITE" id="PS51192"/>
    </source>
</evidence>
<evidence type="ECO:0000256" key="7">
    <source>
        <dbReference type="ARBA" id="ARBA00022967"/>
    </source>
</evidence>
<dbReference type="InterPro" id="IPR044722">
    <property type="entry name" value="SecA_SF2_C"/>
</dbReference>
<gene>
    <name evidence="15" type="ORF">PSAL00342_LOCUS5716</name>
    <name evidence="16" type="ORF">PSAL00342_LOCUS5717</name>
</gene>
<dbReference type="CDD" id="cd17928">
    <property type="entry name" value="DEXDc_SecA"/>
    <property type="match status" value="1"/>
</dbReference>
<organism evidence="16">
    <name type="scientific">Picocystis salinarum</name>
    <dbReference type="NCBI Taxonomy" id="88271"/>
    <lineage>
        <taxon>Eukaryota</taxon>
        <taxon>Viridiplantae</taxon>
        <taxon>Chlorophyta</taxon>
        <taxon>Picocystophyceae</taxon>
        <taxon>Picocystales</taxon>
        <taxon>Picocystaceae</taxon>
        <taxon>Picocystis</taxon>
    </lineage>
</organism>
<name>A0A6U9RE78_9CHLO</name>
<dbReference type="EMBL" id="HBIS01006320">
    <property type="protein sequence ID" value="CAE0611881.1"/>
    <property type="molecule type" value="Transcribed_RNA"/>
</dbReference>
<evidence type="ECO:0000256" key="12">
    <source>
        <dbReference type="SAM" id="MobiDB-lite"/>
    </source>
</evidence>
<feature type="domain" description="Helicase ATP-binding" evidence="13">
    <location>
        <begin position="55"/>
        <end position="193"/>
    </location>
</feature>
<dbReference type="InterPro" id="IPR027417">
    <property type="entry name" value="P-loop_NTPase"/>
</dbReference>
<dbReference type="PANTHER" id="PTHR30612">
    <property type="entry name" value="SECA INNER MEMBRANE COMPONENT OF SEC PROTEIN SECRETION SYSTEM"/>
    <property type="match status" value="1"/>
</dbReference>
<evidence type="ECO:0000256" key="11">
    <source>
        <dbReference type="RuleBase" id="RU003874"/>
    </source>
</evidence>
<keyword evidence="5 11" id="KW-0067">ATP-binding</keyword>
<dbReference type="HAMAP" id="MF_01382">
    <property type="entry name" value="SecA"/>
    <property type="match status" value="1"/>
</dbReference>
<dbReference type="Gene3D" id="3.40.50.300">
    <property type="entry name" value="P-loop containing nucleotide triphosphate hydrolases"/>
    <property type="match status" value="2"/>
</dbReference>
<evidence type="ECO:0000256" key="5">
    <source>
        <dbReference type="ARBA" id="ARBA00022840"/>
    </source>
</evidence>
<keyword evidence="4 11" id="KW-0547">Nucleotide-binding</keyword>
<dbReference type="GO" id="GO:0016020">
    <property type="term" value="C:membrane"/>
    <property type="evidence" value="ECO:0007669"/>
    <property type="project" value="UniProtKB-SubCell"/>
</dbReference>
<dbReference type="SUPFAM" id="SSF52540">
    <property type="entry name" value="P-loop containing nucleoside triphosphate hydrolases"/>
    <property type="match status" value="2"/>
</dbReference>
<accession>A0A6U9RE78</accession>
<dbReference type="SUPFAM" id="SSF81767">
    <property type="entry name" value="Pre-protein crosslinking domain of SecA"/>
    <property type="match status" value="1"/>
</dbReference>
<dbReference type="NCBIfam" id="TIGR00963">
    <property type="entry name" value="secA"/>
    <property type="match status" value="1"/>
</dbReference>
<evidence type="ECO:0000256" key="2">
    <source>
        <dbReference type="ARBA" id="ARBA00007650"/>
    </source>
</evidence>
<evidence type="ECO:0000256" key="6">
    <source>
        <dbReference type="ARBA" id="ARBA00022927"/>
    </source>
</evidence>
<dbReference type="PROSITE" id="PS51192">
    <property type="entry name" value="HELICASE_ATP_BIND_1"/>
    <property type="match status" value="1"/>
</dbReference>
<dbReference type="InterPro" id="IPR011115">
    <property type="entry name" value="SecA_DEAD"/>
</dbReference>
<keyword evidence="9" id="KW-0472">Membrane</keyword>
<dbReference type="InterPro" id="IPR014001">
    <property type="entry name" value="Helicase_ATP-bd"/>
</dbReference>
<evidence type="ECO:0000256" key="1">
    <source>
        <dbReference type="ARBA" id="ARBA00004170"/>
    </source>
</evidence>
<dbReference type="Gene3D" id="1.10.3060.10">
    <property type="entry name" value="Helical scaffold and wing domains of SecA"/>
    <property type="match status" value="2"/>
</dbReference>
<dbReference type="GO" id="GO:0006605">
    <property type="term" value="P:protein targeting"/>
    <property type="evidence" value="ECO:0007669"/>
    <property type="project" value="InterPro"/>
</dbReference>
<dbReference type="InterPro" id="IPR011130">
    <property type="entry name" value="SecA_preprotein_X-link_dom"/>
</dbReference>